<sequence length="120" mass="14118">MQQQKYQPSMMPTYFPDFQQLQTFFNPLTNSNIPPVLNQPKFENSVALNDNQKNNNGWKIESFTFQKCTKLLEYFRLNNPNEEAKSKECVLAKGICDSIDKVNNWLRNKLQIKLVNEQNI</sequence>
<evidence type="ECO:0000313" key="2">
    <source>
        <dbReference type="WBParaSite" id="scf7180000418075.g2058"/>
    </source>
</evidence>
<organism evidence="1 2">
    <name type="scientific">Meloidogyne floridensis</name>
    <dbReference type="NCBI Taxonomy" id="298350"/>
    <lineage>
        <taxon>Eukaryota</taxon>
        <taxon>Metazoa</taxon>
        <taxon>Ecdysozoa</taxon>
        <taxon>Nematoda</taxon>
        <taxon>Chromadorea</taxon>
        <taxon>Rhabditida</taxon>
        <taxon>Tylenchina</taxon>
        <taxon>Tylenchomorpha</taxon>
        <taxon>Tylenchoidea</taxon>
        <taxon>Meloidogynidae</taxon>
        <taxon>Meloidogyninae</taxon>
        <taxon>Meloidogyne</taxon>
    </lineage>
</organism>
<dbReference type="AlphaFoldDB" id="A0A915NFK8"/>
<keyword evidence="1" id="KW-1185">Reference proteome</keyword>
<name>A0A915NFK8_9BILA</name>
<reference evidence="2" key="1">
    <citation type="submission" date="2022-11" db="UniProtKB">
        <authorList>
            <consortium name="WormBaseParasite"/>
        </authorList>
    </citation>
    <scope>IDENTIFICATION</scope>
</reference>
<protein>
    <submittedName>
        <fullName evidence="2">Uncharacterized protein</fullName>
    </submittedName>
</protein>
<dbReference type="WBParaSite" id="scf7180000418075.g2058">
    <property type="protein sequence ID" value="scf7180000418075.g2058"/>
    <property type="gene ID" value="scf7180000418075.g2058"/>
</dbReference>
<accession>A0A915NFK8</accession>
<evidence type="ECO:0000313" key="1">
    <source>
        <dbReference type="Proteomes" id="UP000887560"/>
    </source>
</evidence>
<dbReference type="Proteomes" id="UP000887560">
    <property type="component" value="Unplaced"/>
</dbReference>
<proteinExistence type="predicted"/>